<organism evidence="2">
    <name type="scientific">Bacteriophage sp</name>
    <dbReference type="NCBI Taxonomy" id="38018"/>
    <lineage>
        <taxon>Viruses</taxon>
    </lineage>
</organism>
<name>A0A8D9PEI9_9VIRU</name>
<feature type="region of interest" description="Disordered" evidence="1">
    <location>
        <begin position="1"/>
        <end position="59"/>
    </location>
</feature>
<evidence type="ECO:0000313" key="2">
    <source>
        <dbReference type="EMBL" id="DAD55803.1"/>
    </source>
</evidence>
<evidence type="ECO:0000256" key="1">
    <source>
        <dbReference type="SAM" id="MobiDB-lite"/>
    </source>
</evidence>
<accession>A0A8D9PEI9</accession>
<reference evidence="2" key="1">
    <citation type="journal article" date="2021" name="Proc. Natl. Acad. Sci. U.S.A.">
        <title>A Catalog of Tens of Thousands of Viruses from Human Metagenomes Reveals Hidden Associations with Chronic Diseases.</title>
        <authorList>
            <person name="Tisza M.J."/>
            <person name="Buck C.B."/>
        </authorList>
    </citation>
    <scope>NUCLEOTIDE SEQUENCE</scope>
    <source>
        <strain evidence="2">CtOZu12</strain>
    </source>
</reference>
<dbReference type="EMBL" id="BK029940">
    <property type="protein sequence ID" value="DAD55803.1"/>
    <property type="molecule type" value="Genomic_DNA"/>
</dbReference>
<proteinExistence type="predicted"/>
<sequence>MPRGRPRKNPLPVTDTVTTNSSGDVVKEVSSGTTKTKDVNEMGVEVGTVNKGRPKKDDTPRCVCCKEPIYSGRRLNLSLLTTLAPYHFAVEEMQPYICSRCASDLGEVINKWLIKHGAEVKSYYKPEYMAKNYDENLNNPNKNSKEDNSNG</sequence>
<protein>
    <submittedName>
        <fullName evidence="2">Pre-mRNA-splicing factor</fullName>
    </submittedName>
</protein>